<dbReference type="AlphaFoldDB" id="A0A673G407"/>
<dbReference type="InterPro" id="IPR012337">
    <property type="entry name" value="RNaseH-like_sf"/>
</dbReference>
<dbReference type="PANTHER" id="PTHR47501:SF7">
    <property type="entry name" value="TRANSPOSASE"/>
    <property type="match status" value="1"/>
</dbReference>
<reference evidence="1" key="1">
    <citation type="submission" date="2025-08" db="UniProtKB">
        <authorList>
            <consortium name="Ensembl"/>
        </authorList>
    </citation>
    <scope>IDENTIFICATION</scope>
</reference>
<reference evidence="1" key="2">
    <citation type="submission" date="2025-09" db="UniProtKB">
        <authorList>
            <consortium name="Ensembl"/>
        </authorList>
    </citation>
    <scope>IDENTIFICATION</scope>
</reference>
<sequence length="531" mass="60376">LHSKLQKMIPFKNEKTFAKELDKAYADMEKEVKNTTEAQKYVSTTADIWSANNKSFLGVTVHWIDADTLKRKKAAIACKRFRELEDIFSRYGLSNDKVTACVTDNGSNFVKAFKEHQQHQVESDDEGEEAEGDSEVNFTDLHSVLHTDDDDAQHGLCVLPPHHRCAAHTLNLIANNEVDKWLASNPESRTVYRSATAKCSALWTKASRSFVASECLEEVSDRKLIVPTVTRWNSFYDAYARITEMPLTDINNLCTQLLIKCMNDREYQFLKEYCSIMKPFTVAQDILQGEDTCFYGTLQPVLEVHMDKILATKHGLSQMTTGLPEVIVGAIKTRFATTIDSKEALLAAVSLPKFKLRWVKEEARRDHIKFLLTKECRSITPEEPAALMPDAPQPSAVASSKEDFFFFDEHPSAMAEAPMSVETEVMSYFSSAPTMESLHKFPRIKKIALRYNAPTTIQCTGRKTFQSWESCVPFKVFLLNLNMSKKKESSILIQTISMLLFFKPKKKKNVIIAFKNTNNVQKKKKSQTNRI</sequence>
<keyword evidence="2" id="KW-1185">Reference proteome</keyword>
<proteinExistence type="predicted"/>
<evidence type="ECO:0008006" key="3">
    <source>
        <dbReference type="Google" id="ProtNLM"/>
    </source>
</evidence>
<name>A0A673G407_9TELE</name>
<dbReference type="Proteomes" id="UP000472270">
    <property type="component" value="Unassembled WGS sequence"/>
</dbReference>
<protein>
    <recommendedName>
        <fullName evidence="3">HAT C-terminal dimerisation domain-containing protein</fullName>
    </recommendedName>
</protein>
<organism evidence="1 2">
    <name type="scientific">Sinocyclocheilus rhinocerous</name>
    <dbReference type="NCBI Taxonomy" id="307959"/>
    <lineage>
        <taxon>Eukaryota</taxon>
        <taxon>Metazoa</taxon>
        <taxon>Chordata</taxon>
        <taxon>Craniata</taxon>
        <taxon>Vertebrata</taxon>
        <taxon>Euteleostomi</taxon>
        <taxon>Actinopterygii</taxon>
        <taxon>Neopterygii</taxon>
        <taxon>Teleostei</taxon>
        <taxon>Ostariophysi</taxon>
        <taxon>Cypriniformes</taxon>
        <taxon>Cyprinidae</taxon>
        <taxon>Cyprininae</taxon>
        <taxon>Sinocyclocheilus</taxon>
    </lineage>
</organism>
<dbReference type="PANTHER" id="PTHR47501">
    <property type="entry name" value="TRANSPOSASE-RELATED"/>
    <property type="match status" value="1"/>
</dbReference>
<accession>A0A673G407</accession>
<dbReference type="Ensembl" id="ENSSRHT00000010318.1">
    <property type="protein sequence ID" value="ENSSRHP00000010013.1"/>
    <property type="gene ID" value="ENSSRHG00000005682.1"/>
</dbReference>
<dbReference type="SUPFAM" id="SSF53098">
    <property type="entry name" value="Ribonuclease H-like"/>
    <property type="match status" value="1"/>
</dbReference>
<evidence type="ECO:0000313" key="1">
    <source>
        <dbReference type="Ensembl" id="ENSSRHP00000010013.1"/>
    </source>
</evidence>
<evidence type="ECO:0000313" key="2">
    <source>
        <dbReference type="Proteomes" id="UP000472270"/>
    </source>
</evidence>